<proteinExistence type="predicted"/>
<protein>
    <recommendedName>
        <fullName evidence="1">SEC7 domain-containing protein</fullName>
    </recommendedName>
</protein>
<dbReference type="InParanoid" id="A2D9N3"/>
<dbReference type="Proteomes" id="UP000001542">
    <property type="component" value="Unassembled WGS sequence"/>
</dbReference>
<dbReference type="RefSeq" id="XP_001583875.1">
    <property type="nucleotide sequence ID" value="XM_001583825.1"/>
</dbReference>
<dbReference type="InterPro" id="IPR000904">
    <property type="entry name" value="Sec7_dom"/>
</dbReference>
<dbReference type="VEuPathDB" id="TrichDB:TVAG_076360"/>
<dbReference type="Pfam" id="PF01369">
    <property type="entry name" value="Sec7"/>
    <property type="match status" value="1"/>
</dbReference>
<dbReference type="EMBL" id="DS113181">
    <property type="protein sequence ID" value="EAY22889.1"/>
    <property type="molecule type" value="Genomic_DNA"/>
</dbReference>
<dbReference type="SUPFAM" id="SSF48425">
    <property type="entry name" value="Sec7 domain"/>
    <property type="match status" value="1"/>
</dbReference>
<name>A2D9N3_TRIV3</name>
<evidence type="ECO:0000313" key="3">
    <source>
        <dbReference type="Proteomes" id="UP000001542"/>
    </source>
</evidence>
<dbReference type="GO" id="GO:0005085">
    <property type="term" value="F:guanyl-nucleotide exchange factor activity"/>
    <property type="evidence" value="ECO:0007669"/>
    <property type="project" value="InterPro"/>
</dbReference>
<dbReference type="OrthoDB" id="10262669at2759"/>
<evidence type="ECO:0000259" key="1">
    <source>
        <dbReference type="Pfam" id="PF01369"/>
    </source>
</evidence>
<dbReference type="AlphaFoldDB" id="A2D9N3"/>
<dbReference type="KEGG" id="tva:5468448"/>
<reference evidence="2" key="2">
    <citation type="journal article" date="2007" name="Science">
        <title>Draft genome sequence of the sexually transmitted pathogen Trichomonas vaginalis.</title>
        <authorList>
            <person name="Carlton J.M."/>
            <person name="Hirt R.P."/>
            <person name="Silva J.C."/>
            <person name="Delcher A.L."/>
            <person name="Schatz M."/>
            <person name="Zhao Q."/>
            <person name="Wortman J.R."/>
            <person name="Bidwell S.L."/>
            <person name="Alsmark U.C.M."/>
            <person name="Besteiro S."/>
            <person name="Sicheritz-Ponten T."/>
            <person name="Noel C.J."/>
            <person name="Dacks J.B."/>
            <person name="Foster P.G."/>
            <person name="Simillion C."/>
            <person name="Van de Peer Y."/>
            <person name="Miranda-Saavedra D."/>
            <person name="Barton G.J."/>
            <person name="Westrop G.D."/>
            <person name="Mueller S."/>
            <person name="Dessi D."/>
            <person name="Fiori P.L."/>
            <person name="Ren Q."/>
            <person name="Paulsen I."/>
            <person name="Zhang H."/>
            <person name="Bastida-Corcuera F.D."/>
            <person name="Simoes-Barbosa A."/>
            <person name="Brown M.T."/>
            <person name="Hayes R.D."/>
            <person name="Mukherjee M."/>
            <person name="Okumura C.Y."/>
            <person name="Schneider R."/>
            <person name="Smith A.J."/>
            <person name="Vanacova S."/>
            <person name="Villalvazo M."/>
            <person name="Haas B.J."/>
            <person name="Pertea M."/>
            <person name="Feldblyum T.V."/>
            <person name="Utterback T.R."/>
            <person name="Shu C.L."/>
            <person name="Osoegawa K."/>
            <person name="de Jong P.J."/>
            <person name="Hrdy I."/>
            <person name="Horvathova L."/>
            <person name="Zubacova Z."/>
            <person name="Dolezal P."/>
            <person name="Malik S.B."/>
            <person name="Logsdon J.M. Jr."/>
            <person name="Henze K."/>
            <person name="Gupta A."/>
            <person name="Wang C.C."/>
            <person name="Dunne R.L."/>
            <person name="Upcroft J.A."/>
            <person name="Upcroft P."/>
            <person name="White O."/>
            <person name="Salzberg S.L."/>
            <person name="Tang P."/>
            <person name="Chiu C.-H."/>
            <person name="Lee Y.-S."/>
            <person name="Embley T.M."/>
            <person name="Coombs G.H."/>
            <person name="Mottram J.C."/>
            <person name="Tachezy J."/>
            <person name="Fraser-Liggett C.M."/>
            <person name="Johnson P.J."/>
        </authorList>
    </citation>
    <scope>NUCLEOTIDE SEQUENCE [LARGE SCALE GENOMIC DNA]</scope>
    <source>
        <strain evidence="2">G3</strain>
    </source>
</reference>
<dbReference type="InterPro" id="IPR035999">
    <property type="entry name" value="Sec7_dom_sf"/>
</dbReference>
<feature type="domain" description="SEC7" evidence="1">
    <location>
        <begin position="47"/>
        <end position="179"/>
    </location>
</feature>
<dbReference type="SUPFAM" id="SSF50729">
    <property type="entry name" value="PH domain-like"/>
    <property type="match status" value="1"/>
</dbReference>
<accession>A2D9N3</accession>
<dbReference type="InterPro" id="IPR011993">
    <property type="entry name" value="PH-like_dom_sf"/>
</dbReference>
<gene>
    <name evidence="2" type="ORF">TVAG_076360</name>
</gene>
<dbReference type="Gene3D" id="2.30.29.30">
    <property type="entry name" value="Pleckstrin-homology domain (PH domain)/Phosphotyrosine-binding domain (PTB)"/>
    <property type="match status" value="1"/>
</dbReference>
<dbReference type="VEuPathDB" id="TrichDB:TVAGG3_0292660"/>
<sequence>MAESAELNLYQKCVYCLPSKAPYEPWYGQIPNKESIMIPTDIPSTLTESMAESYATSPEQVLKKFLETNPNFYNPRDIARIIFHSPNISPYANAFIIYNSDFAVQMHKALLRSFITAIDLDCVSLIDAISAITAKIAIPEKIIAIQFFVTTFAHIYCIRNTLEWPDKKIVEDIFYAIIASALNKQKFADIIDKYQSFKKISKYVLDQISFEVEHHPPPIYFTALPVNFPQSLEAELEHEGRFINSWSSFYYEFAKTNTGNGETGMIKYYPNKNKDDLRGEIPLEFAFASPKQGIKNKPWVLQISKRDGTSFGRKKKDGVMKSSPRTQYTLAINNEKDLLTWISAINFKYVHTEISPYLIPATK</sequence>
<organism evidence="2 3">
    <name type="scientific">Trichomonas vaginalis (strain ATCC PRA-98 / G3)</name>
    <dbReference type="NCBI Taxonomy" id="412133"/>
    <lineage>
        <taxon>Eukaryota</taxon>
        <taxon>Metamonada</taxon>
        <taxon>Parabasalia</taxon>
        <taxon>Trichomonadida</taxon>
        <taxon>Trichomonadidae</taxon>
        <taxon>Trichomonas</taxon>
    </lineage>
</organism>
<dbReference type="GO" id="GO:0032012">
    <property type="term" value="P:regulation of ARF protein signal transduction"/>
    <property type="evidence" value="ECO:0007669"/>
    <property type="project" value="InterPro"/>
</dbReference>
<reference evidence="2" key="1">
    <citation type="submission" date="2006-10" db="EMBL/GenBank/DDBJ databases">
        <authorList>
            <person name="Amadeo P."/>
            <person name="Zhao Q."/>
            <person name="Wortman J."/>
            <person name="Fraser-Liggett C."/>
            <person name="Carlton J."/>
        </authorList>
    </citation>
    <scope>NUCLEOTIDE SEQUENCE</scope>
    <source>
        <strain evidence="2">G3</strain>
    </source>
</reference>
<evidence type="ECO:0000313" key="2">
    <source>
        <dbReference type="EMBL" id="EAY22889.1"/>
    </source>
</evidence>
<keyword evidence="3" id="KW-1185">Reference proteome</keyword>